<organism evidence="4 5">
    <name type="scientific">Nesterenkonia aethiopica</name>
    <dbReference type="NCBI Taxonomy" id="269144"/>
    <lineage>
        <taxon>Bacteria</taxon>
        <taxon>Bacillati</taxon>
        <taxon>Actinomycetota</taxon>
        <taxon>Actinomycetes</taxon>
        <taxon>Micrococcales</taxon>
        <taxon>Micrococcaceae</taxon>
        <taxon>Nesterenkonia</taxon>
    </lineage>
</organism>
<dbReference type="PROSITE" id="PS51186">
    <property type="entry name" value="GNAT"/>
    <property type="match status" value="1"/>
</dbReference>
<gene>
    <name evidence="4" type="ORF">GCM10010529_12840</name>
</gene>
<dbReference type="PANTHER" id="PTHR43877:SF5">
    <property type="entry name" value="BLL8307 PROTEIN"/>
    <property type="match status" value="1"/>
</dbReference>
<evidence type="ECO:0000313" key="4">
    <source>
        <dbReference type="EMBL" id="GAA3060659.1"/>
    </source>
</evidence>
<accession>A0ABP6LYD9</accession>
<evidence type="ECO:0000256" key="2">
    <source>
        <dbReference type="ARBA" id="ARBA00023315"/>
    </source>
</evidence>
<dbReference type="InterPro" id="IPR000182">
    <property type="entry name" value="GNAT_dom"/>
</dbReference>
<name>A0ABP6LYD9_9MICC</name>
<evidence type="ECO:0000313" key="5">
    <source>
        <dbReference type="Proteomes" id="UP001500236"/>
    </source>
</evidence>
<proteinExistence type="predicted"/>
<evidence type="ECO:0000259" key="3">
    <source>
        <dbReference type="PROSITE" id="PS51186"/>
    </source>
</evidence>
<keyword evidence="2" id="KW-0012">Acyltransferase</keyword>
<dbReference type="EMBL" id="BAAAVT010000007">
    <property type="protein sequence ID" value="GAA3060659.1"/>
    <property type="molecule type" value="Genomic_DNA"/>
</dbReference>
<dbReference type="CDD" id="cd04301">
    <property type="entry name" value="NAT_SF"/>
    <property type="match status" value="1"/>
</dbReference>
<keyword evidence="1" id="KW-0808">Transferase</keyword>
<dbReference type="InterPro" id="IPR016181">
    <property type="entry name" value="Acyl_CoA_acyltransferase"/>
</dbReference>
<protein>
    <submittedName>
        <fullName evidence="4">GNAT family N-acetyltransferase</fullName>
    </submittedName>
</protein>
<dbReference type="Proteomes" id="UP001500236">
    <property type="component" value="Unassembled WGS sequence"/>
</dbReference>
<dbReference type="RefSeq" id="WP_344684014.1">
    <property type="nucleotide sequence ID" value="NZ_BAAAVT010000007.1"/>
</dbReference>
<keyword evidence="5" id="KW-1185">Reference proteome</keyword>
<dbReference type="InterPro" id="IPR050832">
    <property type="entry name" value="Bact_Acetyltransf"/>
</dbReference>
<feature type="domain" description="N-acetyltransferase" evidence="3">
    <location>
        <begin position="21"/>
        <end position="184"/>
    </location>
</feature>
<sequence length="191" mass="20675">MTGQFLEDGAAPERSSTLPEVVIRPARPDDHARIGELTVAAYVDGGHLSADDPYISQLADVAYRAEHGELIVAEVDGVVAASAVIAWPGDALAELARGTEMEFRMLSVAPAFQGRGIARTMVRHLIGRAEQAGAEGIVLCSLASMTAAHRLYRSEGFVEDPSRDLVITREQHGKDARFPFFRRPVGRLRSP</sequence>
<evidence type="ECO:0000256" key="1">
    <source>
        <dbReference type="ARBA" id="ARBA00022679"/>
    </source>
</evidence>
<dbReference type="SUPFAM" id="SSF55729">
    <property type="entry name" value="Acyl-CoA N-acyltransferases (Nat)"/>
    <property type="match status" value="1"/>
</dbReference>
<dbReference type="Pfam" id="PF00583">
    <property type="entry name" value="Acetyltransf_1"/>
    <property type="match status" value="1"/>
</dbReference>
<dbReference type="Gene3D" id="3.40.630.30">
    <property type="match status" value="1"/>
</dbReference>
<dbReference type="PANTHER" id="PTHR43877">
    <property type="entry name" value="AMINOALKYLPHOSPHONATE N-ACETYLTRANSFERASE-RELATED-RELATED"/>
    <property type="match status" value="1"/>
</dbReference>
<reference evidence="5" key="1">
    <citation type="journal article" date="2019" name="Int. J. Syst. Evol. Microbiol.">
        <title>The Global Catalogue of Microorganisms (GCM) 10K type strain sequencing project: providing services to taxonomists for standard genome sequencing and annotation.</title>
        <authorList>
            <consortium name="The Broad Institute Genomics Platform"/>
            <consortium name="The Broad Institute Genome Sequencing Center for Infectious Disease"/>
            <person name="Wu L."/>
            <person name="Ma J."/>
        </authorList>
    </citation>
    <scope>NUCLEOTIDE SEQUENCE [LARGE SCALE GENOMIC DNA]</scope>
    <source>
        <strain evidence="5">JCM 14309</strain>
    </source>
</reference>
<comment type="caution">
    <text evidence="4">The sequence shown here is derived from an EMBL/GenBank/DDBJ whole genome shotgun (WGS) entry which is preliminary data.</text>
</comment>